<accession>A0A4Y2M3F8</accession>
<dbReference type="EMBL" id="BGPR01006588">
    <property type="protein sequence ID" value="GBN20256.1"/>
    <property type="molecule type" value="Genomic_DNA"/>
</dbReference>
<sequence length="76" mass="8675">MWVTSLSREPVDDAAIASDVRESICREQKRRRGGTRRMNDVGFFLPKTKDDDVPSKSLFNDEPLQLYMSLIVNNAS</sequence>
<gene>
    <name evidence="1" type="ORF">AVEN_174910_1</name>
</gene>
<proteinExistence type="predicted"/>
<name>A0A4Y2M3F8_ARAVE</name>
<organism evidence="1 2">
    <name type="scientific">Araneus ventricosus</name>
    <name type="common">Orbweaver spider</name>
    <name type="synonym">Epeira ventricosa</name>
    <dbReference type="NCBI Taxonomy" id="182803"/>
    <lineage>
        <taxon>Eukaryota</taxon>
        <taxon>Metazoa</taxon>
        <taxon>Ecdysozoa</taxon>
        <taxon>Arthropoda</taxon>
        <taxon>Chelicerata</taxon>
        <taxon>Arachnida</taxon>
        <taxon>Araneae</taxon>
        <taxon>Araneomorphae</taxon>
        <taxon>Entelegynae</taxon>
        <taxon>Araneoidea</taxon>
        <taxon>Araneidae</taxon>
        <taxon>Araneus</taxon>
    </lineage>
</organism>
<evidence type="ECO:0000313" key="1">
    <source>
        <dbReference type="EMBL" id="GBN20256.1"/>
    </source>
</evidence>
<evidence type="ECO:0000313" key="2">
    <source>
        <dbReference type="Proteomes" id="UP000499080"/>
    </source>
</evidence>
<dbReference type="Proteomes" id="UP000499080">
    <property type="component" value="Unassembled WGS sequence"/>
</dbReference>
<reference evidence="1 2" key="1">
    <citation type="journal article" date="2019" name="Sci. Rep.">
        <title>Orb-weaving spider Araneus ventricosus genome elucidates the spidroin gene catalogue.</title>
        <authorList>
            <person name="Kono N."/>
            <person name="Nakamura H."/>
            <person name="Ohtoshi R."/>
            <person name="Moran D.A.P."/>
            <person name="Shinohara A."/>
            <person name="Yoshida Y."/>
            <person name="Fujiwara M."/>
            <person name="Mori M."/>
            <person name="Tomita M."/>
            <person name="Arakawa K."/>
        </authorList>
    </citation>
    <scope>NUCLEOTIDE SEQUENCE [LARGE SCALE GENOMIC DNA]</scope>
</reference>
<protein>
    <submittedName>
        <fullName evidence="1">Uncharacterized protein</fullName>
    </submittedName>
</protein>
<dbReference type="AlphaFoldDB" id="A0A4Y2M3F8"/>
<comment type="caution">
    <text evidence="1">The sequence shown here is derived from an EMBL/GenBank/DDBJ whole genome shotgun (WGS) entry which is preliminary data.</text>
</comment>
<keyword evidence="2" id="KW-1185">Reference proteome</keyword>